<dbReference type="PANTHER" id="PTHR43080">
    <property type="entry name" value="CBS DOMAIN-CONTAINING PROTEIN CBSX3, MITOCHONDRIAL"/>
    <property type="match status" value="1"/>
</dbReference>
<evidence type="ECO:0000313" key="4">
    <source>
        <dbReference type="EMBL" id="MBK4738857.1"/>
    </source>
</evidence>
<dbReference type="InterPro" id="IPR000644">
    <property type="entry name" value="CBS_dom"/>
</dbReference>
<name>A0A934T327_9BURK</name>
<dbReference type="Pfam" id="PF00571">
    <property type="entry name" value="CBS"/>
    <property type="match status" value="2"/>
</dbReference>
<dbReference type="AlphaFoldDB" id="A0A934T327"/>
<sequence length="152" mass="16378">MPISECSNSKVVSCNADAALPEVAALMRRHHVGDVVVIEERDGRRVPLGIVTDRDIVLETMALDLDAKLFTAGDIVMGPAVTVGLDAGFVETLRLMRQHGIRRLPVVDASGALAGIVTGDDIVRLLSLELSLLTGAIASEQRQERRLRKSMP</sequence>
<dbReference type="PROSITE" id="PS51371">
    <property type="entry name" value="CBS"/>
    <property type="match status" value="2"/>
</dbReference>
<dbReference type="SMART" id="SM00116">
    <property type="entry name" value="CBS"/>
    <property type="match status" value="2"/>
</dbReference>
<proteinExistence type="predicted"/>
<dbReference type="CDD" id="cd17775">
    <property type="entry name" value="CBS_pair_bact_arch"/>
    <property type="match status" value="1"/>
</dbReference>
<keyword evidence="5" id="KW-1185">Reference proteome</keyword>
<organism evidence="4 5">
    <name type="scientific">Noviherbaspirillum pedocola</name>
    <dbReference type="NCBI Taxonomy" id="2801341"/>
    <lineage>
        <taxon>Bacteria</taxon>
        <taxon>Pseudomonadati</taxon>
        <taxon>Pseudomonadota</taxon>
        <taxon>Betaproteobacteria</taxon>
        <taxon>Burkholderiales</taxon>
        <taxon>Oxalobacteraceae</taxon>
        <taxon>Noviherbaspirillum</taxon>
    </lineage>
</organism>
<dbReference type="Proteomes" id="UP000622890">
    <property type="component" value="Unassembled WGS sequence"/>
</dbReference>
<protein>
    <submittedName>
        <fullName evidence="4">CBS domain-containing protein</fullName>
    </submittedName>
</protein>
<evidence type="ECO:0000256" key="2">
    <source>
        <dbReference type="PROSITE-ProRule" id="PRU00703"/>
    </source>
</evidence>
<dbReference type="RefSeq" id="WP_200598229.1">
    <property type="nucleotide sequence ID" value="NZ_JAEPBG010000029.1"/>
</dbReference>
<dbReference type="SUPFAM" id="SSF54631">
    <property type="entry name" value="CBS-domain pair"/>
    <property type="match status" value="1"/>
</dbReference>
<reference evidence="4" key="1">
    <citation type="submission" date="2021-01" db="EMBL/GenBank/DDBJ databases">
        <title>Genome sequence of strain Noviherbaspirillum sp. DKR-6.</title>
        <authorList>
            <person name="Chaudhary D.K."/>
        </authorList>
    </citation>
    <scope>NUCLEOTIDE SEQUENCE</scope>
    <source>
        <strain evidence="4">DKR-6</strain>
    </source>
</reference>
<dbReference type="PANTHER" id="PTHR43080:SF2">
    <property type="entry name" value="CBS DOMAIN-CONTAINING PROTEIN"/>
    <property type="match status" value="1"/>
</dbReference>
<dbReference type="Gene3D" id="3.10.580.10">
    <property type="entry name" value="CBS-domain"/>
    <property type="match status" value="1"/>
</dbReference>
<feature type="domain" description="CBS" evidence="3">
    <location>
        <begin position="76"/>
        <end position="132"/>
    </location>
</feature>
<accession>A0A934T327</accession>
<feature type="domain" description="CBS" evidence="3">
    <location>
        <begin position="7"/>
        <end position="67"/>
    </location>
</feature>
<dbReference type="InterPro" id="IPR046342">
    <property type="entry name" value="CBS_dom_sf"/>
</dbReference>
<dbReference type="InterPro" id="IPR051257">
    <property type="entry name" value="Diverse_CBS-Domain"/>
</dbReference>
<dbReference type="EMBL" id="JAEPBG010000029">
    <property type="protein sequence ID" value="MBK4738857.1"/>
    <property type="molecule type" value="Genomic_DNA"/>
</dbReference>
<keyword evidence="1 2" id="KW-0129">CBS domain</keyword>
<evidence type="ECO:0000313" key="5">
    <source>
        <dbReference type="Proteomes" id="UP000622890"/>
    </source>
</evidence>
<evidence type="ECO:0000259" key="3">
    <source>
        <dbReference type="PROSITE" id="PS51371"/>
    </source>
</evidence>
<comment type="caution">
    <text evidence="4">The sequence shown here is derived from an EMBL/GenBank/DDBJ whole genome shotgun (WGS) entry which is preliminary data.</text>
</comment>
<evidence type="ECO:0000256" key="1">
    <source>
        <dbReference type="ARBA" id="ARBA00023122"/>
    </source>
</evidence>
<gene>
    <name evidence="4" type="ORF">JJB74_29955</name>
</gene>